<dbReference type="InterPro" id="IPR019284">
    <property type="entry name" value="RP532"/>
</dbReference>
<proteinExistence type="predicted"/>
<dbReference type="AlphaFoldDB" id="A0A386RGX8"/>
<evidence type="ECO:0000313" key="3">
    <source>
        <dbReference type="EMBL" id="AYE62350.1"/>
    </source>
</evidence>
<sequence length="167" mass="18642">MVDPKPNNELKETKNKDDFAPLDKQIVDQIQKSGMPKETKDEIIAHLEMYRGPIPHPDILEGYQKLYPNAAKEIIDNGVDESKHRRKLEIARQKRRGLLAWTSLIVVSIVTILCICISAYLIVNNHSAAGSIFGGIGVFTLFGGVVGNIDELTKNDDLTNSSDHYNQ</sequence>
<accession>A0A386RGX8</accession>
<dbReference type="RefSeq" id="WP_205561682.1">
    <property type="nucleotide sequence ID" value="NZ_CP017982.1"/>
</dbReference>
<protein>
    <recommendedName>
        <fullName evidence="5">DUF2335 domain-containing protein</fullName>
    </recommendedName>
</protein>
<keyword evidence="2" id="KW-0472">Membrane</keyword>
<evidence type="ECO:0000256" key="1">
    <source>
        <dbReference type="SAM" id="MobiDB-lite"/>
    </source>
</evidence>
<keyword evidence="2" id="KW-1133">Transmembrane helix</keyword>
<dbReference type="Pfam" id="PF10097">
    <property type="entry name" value="DUF2335"/>
    <property type="match status" value="1"/>
</dbReference>
<evidence type="ECO:0008006" key="5">
    <source>
        <dbReference type="Google" id="ProtNLM"/>
    </source>
</evidence>
<keyword evidence="2" id="KW-0812">Transmembrane</keyword>
<organism evidence="3 4">
    <name type="scientific">Lactobacillus helveticus</name>
    <name type="common">Lactobacillus suntoryeus</name>
    <dbReference type="NCBI Taxonomy" id="1587"/>
    <lineage>
        <taxon>Bacteria</taxon>
        <taxon>Bacillati</taxon>
        <taxon>Bacillota</taxon>
        <taxon>Bacilli</taxon>
        <taxon>Lactobacillales</taxon>
        <taxon>Lactobacillaceae</taxon>
        <taxon>Lactobacillus</taxon>
    </lineage>
</organism>
<dbReference type="EMBL" id="CP017982">
    <property type="protein sequence ID" value="AYE62350.1"/>
    <property type="molecule type" value="Genomic_DNA"/>
</dbReference>
<feature type="region of interest" description="Disordered" evidence="1">
    <location>
        <begin position="1"/>
        <end position="20"/>
    </location>
</feature>
<gene>
    <name evidence="3" type="ORF">BC335_1983</name>
</gene>
<reference evidence="3 4" key="1">
    <citation type="submission" date="2016-10" db="EMBL/GenBank/DDBJ databases">
        <title>Complete genomic sequencing of Lactobacillus helveticus LH99 and comparative genome analysis.</title>
        <authorList>
            <person name="Li N."/>
            <person name="You C."/>
            <person name="Liu Z."/>
        </authorList>
    </citation>
    <scope>NUCLEOTIDE SEQUENCE [LARGE SCALE GENOMIC DNA]</scope>
    <source>
        <strain evidence="3 4">LH99</strain>
    </source>
</reference>
<evidence type="ECO:0000256" key="2">
    <source>
        <dbReference type="SAM" id="Phobius"/>
    </source>
</evidence>
<evidence type="ECO:0000313" key="4">
    <source>
        <dbReference type="Proteomes" id="UP000267794"/>
    </source>
</evidence>
<name>A0A386RGX8_LACHE</name>
<feature type="transmembrane region" description="Helical" evidence="2">
    <location>
        <begin position="98"/>
        <end position="122"/>
    </location>
</feature>
<feature type="transmembrane region" description="Helical" evidence="2">
    <location>
        <begin position="128"/>
        <end position="149"/>
    </location>
</feature>
<dbReference type="Proteomes" id="UP000267794">
    <property type="component" value="Chromosome"/>
</dbReference>